<accession>A0A0C3DM91</accession>
<sequence length="242" mass="27678">LKRDWNAPVYAFFPPIPTIEYIGGHHSHVFKCTAKGCKKSMHQFLDKGDARLTGNLCRHAKTCWGDDVFWQVLDAKSVKAAHEAVKNYAANGSITMAFDHKNKIQKQFSHQQHTKWQTRGDLINNNGFQCLMKTGRPEYYLPKPAVVSRDVWKAFVRVWQKLAEKLQAYAGKLNFTMDTWTAPNHKSFTAITVHLEDEGEALSLPLDVVKVVRVSDMRTSILWTHLTDCCSHILAQHWPMNS</sequence>
<dbReference type="Proteomes" id="UP000053989">
    <property type="component" value="Unassembled WGS sequence"/>
</dbReference>
<evidence type="ECO:0000256" key="3">
    <source>
        <dbReference type="ARBA" id="ARBA00022771"/>
    </source>
</evidence>
<reference evidence="6 7" key="1">
    <citation type="submission" date="2014-04" db="EMBL/GenBank/DDBJ databases">
        <authorList>
            <consortium name="DOE Joint Genome Institute"/>
            <person name="Kuo A."/>
            <person name="Kohler A."/>
            <person name="Nagy L.G."/>
            <person name="Floudas D."/>
            <person name="Copeland A."/>
            <person name="Barry K.W."/>
            <person name="Cichocki N."/>
            <person name="Veneault-Fourrey C."/>
            <person name="LaButti K."/>
            <person name="Lindquist E.A."/>
            <person name="Lipzen A."/>
            <person name="Lundell T."/>
            <person name="Morin E."/>
            <person name="Murat C."/>
            <person name="Sun H."/>
            <person name="Tunlid A."/>
            <person name="Henrissat B."/>
            <person name="Grigoriev I.V."/>
            <person name="Hibbett D.S."/>
            <person name="Martin F."/>
            <person name="Nordberg H.P."/>
            <person name="Cantor M.N."/>
            <person name="Hua S.X."/>
        </authorList>
    </citation>
    <scope>NUCLEOTIDE SEQUENCE [LARGE SCALE GENOMIC DNA]</scope>
    <source>
        <strain evidence="6 7">Foug A</strain>
    </source>
</reference>
<dbReference type="STRING" id="1036808.A0A0C3DM91"/>
<evidence type="ECO:0000256" key="4">
    <source>
        <dbReference type="ARBA" id="ARBA00022833"/>
    </source>
</evidence>
<evidence type="ECO:0000256" key="5">
    <source>
        <dbReference type="ARBA" id="ARBA00023242"/>
    </source>
</evidence>
<dbReference type="HOGENOM" id="CLU_087375_1_0_1"/>
<comment type="subcellular location">
    <subcellularLocation>
        <location evidence="1">Nucleus</location>
    </subcellularLocation>
</comment>
<keyword evidence="5" id="KW-0539">Nucleus</keyword>
<dbReference type="PANTHER" id="PTHR46481">
    <property type="entry name" value="ZINC FINGER BED DOMAIN-CONTAINING PROTEIN 4"/>
    <property type="match status" value="1"/>
</dbReference>
<keyword evidence="3" id="KW-0863">Zinc-finger</keyword>
<dbReference type="GO" id="GO:0005634">
    <property type="term" value="C:nucleus"/>
    <property type="evidence" value="ECO:0007669"/>
    <property type="project" value="UniProtKB-SubCell"/>
</dbReference>
<keyword evidence="2" id="KW-0479">Metal-binding</keyword>
<dbReference type="AlphaFoldDB" id="A0A0C3DM91"/>
<gene>
    <name evidence="6" type="ORF">SCLCIDRAFT_121163</name>
</gene>
<evidence type="ECO:0000313" key="6">
    <source>
        <dbReference type="EMBL" id="KIM61780.1"/>
    </source>
</evidence>
<dbReference type="PANTHER" id="PTHR46481:SF10">
    <property type="entry name" value="ZINC FINGER BED DOMAIN-CONTAINING PROTEIN 39"/>
    <property type="match status" value="1"/>
</dbReference>
<organism evidence="6 7">
    <name type="scientific">Scleroderma citrinum Foug A</name>
    <dbReference type="NCBI Taxonomy" id="1036808"/>
    <lineage>
        <taxon>Eukaryota</taxon>
        <taxon>Fungi</taxon>
        <taxon>Dikarya</taxon>
        <taxon>Basidiomycota</taxon>
        <taxon>Agaricomycotina</taxon>
        <taxon>Agaricomycetes</taxon>
        <taxon>Agaricomycetidae</taxon>
        <taxon>Boletales</taxon>
        <taxon>Sclerodermatineae</taxon>
        <taxon>Sclerodermataceae</taxon>
        <taxon>Scleroderma</taxon>
    </lineage>
</organism>
<evidence type="ECO:0000313" key="7">
    <source>
        <dbReference type="Proteomes" id="UP000053989"/>
    </source>
</evidence>
<evidence type="ECO:0000256" key="2">
    <source>
        <dbReference type="ARBA" id="ARBA00022723"/>
    </source>
</evidence>
<protein>
    <submittedName>
        <fullName evidence="6">Uncharacterized protein</fullName>
    </submittedName>
</protein>
<evidence type="ECO:0000256" key="1">
    <source>
        <dbReference type="ARBA" id="ARBA00004123"/>
    </source>
</evidence>
<name>A0A0C3DM91_9AGAM</name>
<reference evidence="7" key="2">
    <citation type="submission" date="2015-01" db="EMBL/GenBank/DDBJ databases">
        <title>Evolutionary Origins and Diversification of the Mycorrhizal Mutualists.</title>
        <authorList>
            <consortium name="DOE Joint Genome Institute"/>
            <consortium name="Mycorrhizal Genomics Consortium"/>
            <person name="Kohler A."/>
            <person name="Kuo A."/>
            <person name="Nagy L.G."/>
            <person name="Floudas D."/>
            <person name="Copeland A."/>
            <person name="Barry K.W."/>
            <person name="Cichocki N."/>
            <person name="Veneault-Fourrey C."/>
            <person name="LaButti K."/>
            <person name="Lindquist E.A."/>
            <person name="Lipzen A."/>
            <person name="Lundell T."/>
            <person name="Morin E."/>
            <person name="Murat C."/>
            <person name="Riley R."/>
            <person name="Ohm R."/>
            <person name="Sun H."/>
            <person name="Tunlid A."/>
            <person name="Henrissat B."/>
            <person name="Grigoriev I.V."/>
            <person name="Hibbett D.S."/>
            <person name="Martin F."/>
        </authorList>
    </citation>
    <scope>NUCLEOTIDE SEQUENCE [LARGE SCALE GENOMIC DNA]</scope>
    <source>
        <strain evidence="7">Foug A</strain>
    </source>
</reference>
<dbReference type="OrthoDB" id="2677917at2759"/>
<feature type="non-terminal residue" evidence="6">
    <location>
        <position position="1"/>
    </location>
</feature>
<dbReference type="InParanoid" id="A0A0C3DM91"/>
<dbReference type="EMBL" id="KN822048">
    <property type="protein sequence ID" value="KIM61780.1"/>
    <property type="molecule type" value="Genomic_DNA"/>
</dbReference>
<keyword evidence="7" id="KW-1185">Reference proteome</keyword>
<dbReference type="InterPro" id="IPR052035">
    <property type="entry name" value="ZnF_BED_domain_contain"/>
</dbReference>
<proteinExistence type="predicted"/>
<dbReference type="GO" id="GO:0008270">
    <property type="term" value="F:zinc ion binding"/>
    <property type="evidence" value="ECO:0007669"/>
    <property type="project" value="UniProtKB-KW"/>
</dbReference>
<keyword evidence="4" id="KW-0862">Zinc</keyword>